<dbReference type="GeneID" id="57692572"/>
<keyword evidence="1" id="KW-0472">Membrane</keyword>
<feature type="transmembrane region" description="Helical" evidence="1">
    <location>
        <begin position="96"/>
        <end position="115"/>
    </location>
</feature>
<dbReference type="EMBL" id="WMFL01000009">
    <property type="protein sequence ID" value="NJI01323.1"/>
    <property type="molecule type" value="Genomic_DNA"/>
</dbReference>
<sequence length="161" mass="18635">MNNKRHLMNVLNGLCFILWLIALSYLGLMYHKMPDQVGTHFTLLGHVGAFGNKANLWLLPVVFVLIWKIGVLLIYALPTLRNILSNDKQPVVTHQFIITGLFSIIHVTVWMLYMNQLHHLLHGEHNITAIFTLLPIVSICIYSIILISYGFKKQRKKRHRN</sequence>
<dbReference type="InterPro" id="IPR012867">
    <property type="entry name" value="DUF1648"/>
</dbReference>
<comment type="caution">
    <text evidence="3">The sequence shown here is derived from an EMBL/GenBank/DDBJ whole genome shotgun (WGS) entry which is preliminary data.</text>
</comment>
<name>A0A2T4MIJ3_9STAP</name>
<keyword evidence="1" id="KW-0812">Transmembrane</keyword>
<accession>A0A2T4MIJ3</accession>
<reference evidence="3" key="1">
    <citation type="submission" date="2019-11" db="EMBL/GenBank/DDBJ databases">
        <title>Whole genome comparisons of Staphylococcus agnetis isolates from cattle and chickens.</title>
        <authorList>
            <person name="Rhoads D."/>
            <person name="Shwani A."/>
            <person name="Adkins P."/>
            <person name="Calcutt M."/>
            <person name="Middleton J."/>
        </authorList>
    </citation>
    <scope>NUCLEOTIDE SEQUENCE</scope>
    <source>
        <strain evidence="3">1387</strain>
    </source>
</reference>
<feature type="transmembrane region" description="Helical" evidence="1">
    <location>
        <begin position="56"/>
        <end position="75"/>
    </location>
</feature>
<proteinExistence type="predicted"/>
<feature type="transmembrane region" description="Helical" evidence="1">
    <location>
        <begin position="7"/>
        <end position="28"/>
    </location>
</feature>
<keyword evidence="1" id="KW-1133">Transmembrane helix</keyword>
<evidence type="ECO:0000313" key="3">
    <source>
        <dbReference type="EMBL" id="NJI01323.1"/>
    </source>
</evidence>
<feature type="domain" description="DUF1648" evidence="2">
    <location>
        <begin position="17"/>
        <end position="63"/>
    </location>
</feature>
<dbReference type="RefSeq" id="WP_082624747.1">
    <property type="nucleotide sequence ID" value="NZ_CP009623.1"/>
</dbReference>
<organism evidence="3 4">
    <name type="scientific">Staphylococcus agnetis</name>
    <dbReference type="NCBI Taxonomy" id="985762"/>
    <lineage>
        <taxon>Bacteria</taxon>
        <taxon>Bacillati</taxon>
        <taxon>Bacillota</taxon>
        <taxon>Bacilli</taxon>
        <taxon>Bacillales</taxon>
        <taxon>Staphylococcaceae</taxon>
        <taxon>Staphylococcus</taxon>
    </lineage>
</organism>
<evidence type="ECO:0000259" key="2">
    <source>
        <dbReference type="Pfam" id="PF07853"/>
    </source>
</evidence>
<gene>
    <name evidence="3" type="ORF">GLV84_00280</name>
</gene>
<feature type="transmembrane region" description="Helical" evidence="1">
    <location>
        <begin position="127"/>
        <end position="151"/>
    </location>
</feature>
<evidence type="ECO:0000313" key="4">
    <source>
        <dbReference type="Proteomes" id="UP000646308"/>
    </source>
</evidence>
<protein>
    <submittedName>
        <fullName evidence="3">DUF1648 domain-containing protein</fullName>
    </submittedName>
</protein>
<dbReference type="Pfam" id="PF07853">
    <property type="entry name" value="DUF1648"/>
    <property type="match status" value="1"/>
</dbReference>
<dbReference type="OrthoDB" id="9808690at2"/>
<dbReference type="AlphaFoldDB" id="A0A2T4MIJ3"/>
<dbReference type="Proteomes" id="UP000646308">
    <property type="component" value="Unassembled WGS sequence"/>
</dbReference>
<evidence type="ECO:0000256" key="1">
    <source>
        <dbReference type="SAM" id="Phobius"/>
    </source>
</evidence>